<feature type="compositionally biased region" description="Polar residues" evidence="2">
    <location>
        <begin position="479"/>
        <end position="488"/>
    </location>
</feature>
<feature type="compositionally biased region" description="Polar residues" evidence="2">
    <location>
        <begin position="204"/>
        <end position="213"/>
    </location>
</feature>
<evidence type="ECO:0008006" key="5">
    <source>
        <dbReference type="Google" id="ProtNLM"/>
    </source>
</evidence>
<dbReference type="RefSeq" id="XP_069210861.1">
    <property type="nucleotide sequence ID" value="XM_069350475.1"/>
</dbReference>
<dbReference type="GeneID" id="95982903"/>
<evidence type="ECO:0000313" key="3">
    <source>
        <dbReference type="EMBL" id="KAL1410917.1"/>
    </source>
</evidence>
<evidence type="ECO:0000256" key="2">
    <source>
        <dbReference type="SAM" id="MobiDB-lite"/>
    </source>
</evidence>
<feature type="region of interest" description="Disordered" evidence="2">
    <location>
        <begin position="112"/>
        <end position="278"/>
    </location>
</feature>
<feature type="compositionally biased region" description="Low complexity" evidence="2">
    <location>
        <begin position="1"/>
        <end position="18"/>
    </location>
</feature>
<organism evidence="3 4">
    <name type="scientific">Vanrija albida</name>
    <dbReference type="NCBI Taxonomy" id="181172"/>
    <lineage>
        <taxon>Eukaryota</taxon>
        <taxon>Fungi</taxon>
        <taxon>Dikarya</taxon>
        <taxon>Basidiomycota</taxon>
        <taxon>Agaricomycotina</taxon>
        <taxon>Tremellomycetes</taxon>
        <taxon>Trichosporonales</taxon>
        <taxon>Trichosporonaceae</taxon>
        <taxon>Vanrija</taxon>
    </lineage>
</organism>
<feature type="region of interest" description="Disordered" evidence="2">
    <location>
        <begin position="579"/>
        <end position="749"/>
    </location>
</feature>
<proteinExistence type="predicted"/>
<dbReference type="Proteomes" id="UP001565368">
    <property type="component" value="Unassembled WGS sequence"/>
</dbReference>
<feature type="compositionally biased region" description="Basic residues" evidence="2">
    <location>
        <begin position="726"/>
        <end position="741"/>
    </location>
</feature>
<evidence type="ECO:0000256" key="1">
    <source>
        <dbReference type="SAM" id="Coils"/>
    </source>
</evidence>
<feature type="compositionally biased region" description="Low complexity" evidence="2">
    <location>
        <begin position="440"/>
        <end position="463"/>
    </location>
</feature>
<accession>A0ABR3Q8V5</accession>
<evidence type="ECO:0000313" key="4">
    <source>
        <dbReference type="Proteomes" id="UP001565368"/>
    </source>
</evidence>
<gene>
    <name evidence="3" type="ORF">Q8F55_001860</name>
</gene>
<feature type="compositionally biased region" description="Basic residues" evidence="2">
    <location>
        <begin position="123"/>
        <end position="132"/>
    </location>
</feature>
<feature type="compositionally biased region" description="Low complexity" evidence="2">
    <location>
        <begin position="603"/>
        <end position="661"/>
    </location>
</feature>
<feature type="coiled-coil region" evidence="1">
    <location>
        <begin position="291"/>
        <end position="325"/>
    </location>
</feature>
<feature type="region of interest" description="Disordered" evidence="2">
    <location>
        <begin position="1"/>
        <end position="27"/>
    </location>
</feature>
<comment type="caution">
    <text evidence="3">The sequence shown here is derived from an EMBL/GenBank/DDBJ whole genome shotgun (WGS) entry which is preliminary data.</text>
</comment>
<feature type="compositionally biased region" description="Low complexity" evidence="2">
    <location>
        <begin position="556"/>
        <end position="565"/>
    </location>
</feature>
<protein>
    <recommendedName>
        <fullName evidence="5">GDP/GTP exchange factor Sec2 N-terminal domain-containing protein</fullName>
    </recommendedName>
</protein>
<feature type="region of interest" description="Disordered" evidence="2">
    <location>
        <begin position="347"/>
        <end position="377"/>
    </location>
</feature>
<sequence>MGGDSPSPTTSSPKNGTSVGADASDDTMEVLQAALQSAVEARQAAENRIDVLEAELARFKDQHAFVAASKEALMQQLRDEVSRREAAEEKYEAAEEKIELLRGQVEAARRGVMQLQKQEQHRASRTSAHRVSSHGADDTYGGIAVEEPTSRAAKRQSLYGRKPDAAEPAPPTPTIASTAGVTSPSAPPARGGLRELRLGAGASSLASPVQSSRLDVPTKGDRTSGSLKSPLLSPRSPLGSPPRSVRPPSRDGSGSEKGSPPAGAGSFLAPPNLPNRVVTPMTSELNSLAADVNAAAELEQARDEVSALRAQLERLAVRLTESEEARDASENCLKALREFVATENSTAGDADLGGIRLPPLPTDKEADEEPVVEKKAAGWGVGGFTSLWGSKAAEAPKAPESTSNSSSRRQSTASISQTLSPPQSEPTLPAIEQGAEVDETASIKSGAGSIASASTGTPTAGASLGRSLTSFFGRRGRQNSRSASTSAQPPALVLEQSNLTSTDEATEEALGGKVLPPMPHEDISVTLQDEAAGAVDRRRFSEAAEDTPTPTPVAPVAPRAVTGPASANSLNIVSPTAVKATTPTTPVLGLNISTSPPAAERTPSPGLKPLSLSPAASLRSPSLPVPQQLSPVGRPARSPARSASSISPFPSPTAAAIADLVAEPEEVAEADATTIDDASEVNTPFDSPAPEDSATVAEPRLDDEASGESDIDSPSKNPPPKPARAPARRGATRSRGSRRGSTRQNSTRA</sequence>
<dbReference type="EMBL" id="JBBXJM010000002">
    <property type="protein sequence ID" value="KAL1410917.1"/>
    <property type="molecule type" value="Genomic_DNA"/>
</dbReference>
<name>A0ABR3Q8V5_9TREE</name>
<keyword evidence="1" id="KW-0175">Coiled coil</keyword>
<feature type="compositionally biased region" description="Low complexity" evidence="2">
    <location>
        <begin position="401"/>
        <end position="418"/>
    </location>
</feature>
<reference evidence="3 4" key="1">
    <citation type="submission" date="2023-08" db="EMBL/GenBank/DDBJ databases">
        <title>Annotated Genome Sequence of Vanrija albida AlHP1.</title>
        <authorList>
            <person name="Herzog R."/>
        </authorList>
    </citation>
    <scope>NUCLEOTIDE SEQUENCE [LARGE SCALE GENOMIC DNA]</scope>
    <source>
        <strain evidence="3 4">AlHP1</strain>
    </source>
</reference>
<keyword evidence="4" id="KW-1185">Reference proteome</keyword>
<feature type="region of interest" description="Disordered" evidence="2">
    <location>
        <begin position="390"/>
        <end position="567"/>
    </location>
</feature>
<feature type="compositionally biased region" description="Low complexity" evidence="2">
    <location>
        <begin position="224"/>
        <end position="252"/>
    </location>
</feature>